<organism evidence="1">
    <name type="scientific">Candidatus Methanogaster sp. ANME-2c ERB4</name>
    <dbReference type="NCBI Taxonomy" id="2759911"/>
    <lineage>
        <taxon>Archaea</taxon>
        <taxon>Methanobacteriati</taxon>
        <taxon>Methanobacteriota</taxon>
        <taxon>Stenosarchaea group</taxon>
        <taxon>Methanomicrobia</taxon>
        <taxon>Methanosarcinales</taxon>
        <taxon>ANME-2 cluster</taxon>
        <taxon>Candidatus Methanogasteraceae</taxon>
        <taxon>Candidatus Methanogaster</taxon>
    </lineage>
</organism>
<gene>
    <name evidence="1" type="ORF">AIHMFPNM_00034</name>
</gene>
<evidence type="ECO:0000313" key="1">
    <source>
        <dbReference type="EMBL" id="QNO49631.1"/>
    </source>
</evidence>
<dbReference type="AlphaFoldDB" id="A0A7G9YNP7"/>
<protein>
    <submittedName>
        <fullName evidence="1">Uncharacterized protein</fullName>
    </submittedName>
</protein>
<reference evidence="1" key="1">
    <citation type="submission" date="2020-06" db="EMBL/GenBank/DDBJ databases">
        <title>Unique genomic features of the anaerobic methanotrophic archaea.</title>
        <authorList>
            <person name="Chadwick G.L."/>
            <person name="Skennerton C.T."/>
            <person name="Laso-Perez R."/>
            <person name="Leu A.O."/>
            <person name="Speth D.R."/>
            <person name="Yu H."/>
            <person name="Morgan-Lang C."/>
            <person name="Hatzenpichler R."/>
            <person name="Goudeau D."/>
            <person name="Malmstrom R."/>
            <person name="Brazelton W.J."/>
            <person name="Woyke T."/>
            <person name="Hallam S.J."/>
            <person name="Tyson G.W."/>
            <person name="Wegener G."/>
            <person name="Boetius A."/>
            <person name="Orphan V."/>
        </authorList>
    </citation>
    <scope>NUCLEOTIDE SEQUENCE</scope>
</reference>
<proteinExistence type="predicted"/>
<name>A0A7G9YNP7_9EURY</name>
<accession>A0A7G9YNP7</accession>
<sequence length="217" mass="25203">MATRLEELEERLAALESETGGYAPYGEEYAQYGEEYSPYGEEYAPYEEEYTAYEEEMVVGALEEELEVEGMSEAEIGSFSDTAEALETGQLQWDELTSVEQMGFWNFVKKAARVVKRVARKVRPIWRAAKPILTKRWPWMRYIPFEEEMSVAPRKMLVPSKPIRPIPIPRCNCPRGYRTVRVTGYRCVRAWPPWPVRPPMPKPPVLRPIPMPPTPWK</sequence>
<dbReference type="EMBL" id="MT631384">
    <property type="protein sequence ID" value="QNO49631.1"/>
    <property type="molecule type" value="Genomic_DNA"/>
</dbReference>